<dbReference type="InterPro" id="IPR036388">
    <property type="entry name" value="WH-like_DNA-bd_sf"/>
</dbReference>
<keyword evidence="3 9" id="KW-0963">Cytoplasm</keyword>
<dbReference type="EMBL" id="JAUHQB010000008">
    <property type="protein sequence ID" value="MDN4484055.1"/>
    <property type="molecule type" value="Genomic_DNA"/>
</dbReference>
<comment type="miscellaneous">
    <text evidence="9">This enzyme catalyzes only one turnover and therefore is not strictly catalytic. According to one definition, an enzyme is a biocatalyst that acts repeatedly and over many reaction cycles.</text>
</comment>
<dbReference type="Gene3D" id="1.10.10.10">
    <property type="entry name" value="Winged helix-like DNA-binding domain superfamily/Winged helix DNA-binding domain"/>
    <property type="match status" value="1"/>
</dbReference>
<keyword evidence="4 9" id="KW-0489">Methyltransferase</keyword>
<dbReference type="SUPFAM" id="SSF53155">
    <property type="entry name" value="Methylated DNA-protein cysteine methyltransferase domain"/>
    <property type="match status" value="1"/>
</dbReference>
<dbReference type="PROSITE" id="PS00374">
    <property type="entry name" value="MGMT"/>
    <property type="match status" value="1"/>
</dbReference>
<comment type="catalytic activity">
    <reaction evidence="8 9">
        <text>a 6-O-methyl-2'-deoxyguanosine in DNA + L-cysteinyl-[protein] = S-methyl-L-cysteinyl-[protein] + a 2'-deoxyguanosine in DNA</text>
        <dbReference type="Rhea" id="RHEA:24000"/>
        <dbReference type="Rhea" id="RHEA-COMP:10131"/>
        <dbReference type="Rhea" id="RHEA-COMP:10132"/>
        <dbReference type="Rhea" id="RHEA-COMP:11367"/>
        <dbReference type="Rhea" id="RHEA-COMP:11368"/>
        <dbReference type="ChEBI" id="CHEBI:29950"/>
        <dbReference type="ChEBI" id="CHEBI:82612"/>
        <dbReference type="ChEBI" id="CHEBI:85445"/>
        <dbReference type="ChEBI" id="CHEBI:85448"/>
        <dbReference type="EC" id="2.1.1.63"/>
    </reaction>
</comment>
<dbReference type="FunFam" id="1.10.10.10:FF:000214">
    <property type="entry name" value="Methylated-DNA--protein-cysteine methyltransferase"/>
    <property type="match status" value="1"/>
</dbReference>
<evidence type="ECO:0000256" key="1">
    <source>
        <dbReference type="ARBA" id="ARBA00001286"/>
    </source>
</evidence>
<dbReference type="InterPro" id="IPR001497">
    <property type="entry name" value="MethylDNA_cys_MeTrfase_AS"/>
</dbReference>
<dbReference type="Proteomes" id="UP001172756">
    <property type="component" value="Unassembled WGS sequence"/>
</dbReference>
<keyword evidence="7 9" id="KW-0234">DNA repair</keyword>
<keyword evidence="6 9" id="KW-0227">DNA damage</keyword>
<evidence type="ECO:0000256" key="9">
    <source>
        <dbReference type="HAMAP-Rule" id="MF_00772"/>
    </source>
</evidence>
<comment type="subcellular location">
    <subcellularLocation>
        <location evidence="9">Cytoplasm</location>
    </subcellularLocation>
</comment>
<evidence type="ECO:0000256" key="4">
    <source>
        <dbReference type="ARBA" id="ARBA00022603"/>
    </source>
</evidence>
<evidence type="ECO:0000256" key="3">
    <source>
        <dbReference type="ARBA" id="ARBA00022490"/>
    </source>
</evidence>
<name>A0AB35MJR9_9MICO</name>
<dbReference type="GO" id="GO:0032259">
    <property type="term" value="P:methylation"/>
    <property type="evidence" value="ECO:0007669"/>
    <property type="project" value="UniProtKB-KW"/>
</dbReference>
<reference evidence="11 12" key="1">
    <citation type="submission" date="2023-06" db="EMBL/GenBank/DDBJ databases">
        <title>SYSU T0a273.</title>
        <authorList>
            <person name="Gao L."/>
            <person name="Fang B.-Z."/>
            <person name="Li W.-J."/>
        </authorList>
    </citation>
    <scope>NUCLEOTIDE SEQUENCE [LARGE SCALE GENOMIC DNA]</scope>
    <source>
        <strain evidence="11 12">SYSU T0a273</strain>
    </source>
</reference>
<dbReference type="PANTHER" id="PTHR10815">
    <property type="entry name" value="METHYLATED-DNA--PROTEIN-CYSTEINE METHYLTRANSFERASE"/>
    <property type="match status" value="1"/>
</dbReference>
<dbReference type="NCBIfam" id="TIGR00589">
    <property type="entry name" value="ogt"/>
    <property type="match status" value="1"/>
</dbReference>
<evidence type="ECO:0000256" key="6">
    <source>
        <dbReference type="ARBA" id="ARBA00022763"/>
    </source>
</evidence>
<evidence type="ECO:0000256" key="2">
    <source>
        <dbReference type="ARBA" id="ARBA00008711"/>
    </source>
</evidence>
<dbReference type="HAMAP" id="MF_00772">
    <property type="entry name" value="OGT"/>
    <property type="match status" value="1"/>
</dbReference>
<accession>A0AB35MJR9</accession>
<dbReference type="RefSeq" id="WP_301160739.1">
    <property type="nucleotide sequence ID" value="NZ_JAUHQB010000008.1"/>
</dbReference>
<keyword evidence="5 9" id="KW-0808">Transferase</keyword>
<feature type="domain" description="Methylated-DNA-[protein]-cysteine S-methyltransferase DNA binding" evidence="10">
    <location>
        <begin position="79"/>
        <end position="158"/>
    </location>
</feature>
<dbReference type="InterPro" id="IPR023546">
    <property type="entry name" value="MGMT"/>
</dbReference>
<protein>
    <recommendedName>
        <fullName evidence="9">Methylated-DNA--protein-cysteine methyltransferase</fullName>
        <ecNumber evidence="9">2.1.1.63</ecNumber>
    </recommendedName>
    <alternativeName>
        <fullName evidence="9">6-O-methylguanine-DNA methyltransferase</fullName>
        <shortName evidence="9">MGMT</shortName>
    </alternativeName>
    <alternativeName>
        <fullName evidence="9">O-6-methylguanine-DNA-alkyltransferase</fullName>
    </alternativeName>
</protein>
<evidence type="ECO:0000256" key="7">
    <source>
        <dbReference type="ARBA" id="ARBA00023204"/>
    </source>
</evidence>
<comment type="caution">
    <text evidence="11">The sequence shown here is derived from an EMBL/GenBank/DDBJ whole genome shotgun (WGS) entry which is preliminary data.</text>
</comment>
<dbReference type="SUPFAM" id="SSF46767">
    <property type="entry name" value="Methylated DNA-protein cysteine methyltransferase, C-terminal domain"/>
    <property type="match status" value="1"/>
</dbReference>
<proteinExistence type="inferred from homology"/>
<dbReference type="AlphaFoldDB" id="A0AB35MJR9"/>
<sequence>MTAQVARDIPTPMGPLTLVASEEALVGAYFDDHRRRPELDGLARPPVHAVLDAAEAAYAAYLQDPTAVPPVATLAAGTDFERSVWAALAAIPCGETRTYAQVADAIGRPTAVRAVAGAIGRNRLTVLVPCHRVVGSDGSLTGYAGGVDRKRWLLEHERPFQD</sequence>
<dbReference type="Pfam" id="PF01035">
    <property type="entry name" value="DNA_binding_1"/>
    <property type="match status" value="1"/>
</dbReference>
<dbReference type="InterPro" id="IPR014048">
    <property type="entry name" value="MethylDNA_cys_MeTrfase_DNA-bd"/>
</dbReference>
<dbReference type="PANTHER" id="PTHR10815:SF5">
    <property type="entry name" value="METHYLATED-DNA--PROTEIN-CYSTEINE METHYLTRANSFERASE"/>
    <property type="match status" value="1"/>
</dbReference>
<gene>
    <name evidence="11" type="ORF">QQ002_10940</name>
</gene>
<dbReference type="Gene3D" id="3.30.160.70">
    <property type="entry name" value="Methylated DNA-protein cysteine methyltransferase domain"/>
    <property type="match status" value="1"/>
</dbReference>
<comment type="function">
    <text evidence="9">Involved in the cellular defense against the biological effects of O6-methylguanine (O6-MeG) and O4-methylthymine (O4-MeT) in DNA. Repairs the methylated nucleobase in DNA by stoichiometrically transferring the methyl group to a cysteine residue in the enzyme. This is a suicide reaction: the enzyme is irreversibly inactivated.</text>
</comment>
<dbReference type="GO" id="GO:0003908">
    <property type="term" value="F:methylated-DNA-[protein]-cysteine S-methyltransferase activity"/>
    <property type="evidence" value="ECO:0007669"/>
    <property type="project" value="UniProtKB-UniRule"/>
</dbReference>
<dbReference type="GO" id="GO:0006307">
    <property type="term" value="P:DNA alkylation repair"/>
    <property type="evidence" value="ECO:0007669"/>
    <property type="project" value="UniProtKB-UniRule"/>
</dbReference>
<evidence type="ECO:0000313" key="12">
    <source>
        <dbReference type="Proteomes" id="UP001172756"/>
    </source>
</evidence>
<evidence type="ECO:0000259" key="10">
    <source>
        <dbReference type="Pfam" id="PF01035"/>
    </source>
</evidence>
<dbReference type="InterPro" id="IPR036631">
    <property type="entry name" value="MGMT_N_sf"/>
</dbReference>
<evidence type="ECO:0000256" key="5">
    <source>
        <dbReference type="ARBA" id="ARBA00022679"/>
    </source>
</evidence>
<dbReference type="EC" id="2.1.1.63" evidence="9"/>
<evidence type="ECO:0000313" key="11">
    <source>
        <dbReference type="EMBL" id="MDN4484055.1"/>
    </source>
</evidence>
<dbReference type="GO" id="GO:0005737">
    <property type="term" value="C:cytoplasm"/>
    <property type="evidence" value="ECO:0007669"/>
    <property type="project" value="UniProtKB-SubCell"/>
</dbReference>
<comment type="catalytic activity">
    <reaction evidence="1 9">
        <text>a 4-O-methyl-thymidine in DNA + L-cysteinyl-[protein] = a thymidine in DNA + S-methyl-L-cysteinyl-[protein]</text>
        <dbReference type="Rhea" id="RHEA:53428"/>
        <dbReference type="Rhea" id="RHEA-COMP:10131"/>
        <dbReference type="Rhea" id="RHEA-COMP:10132"/>
        <dbReference type="Rhea" id="RHEA-COMP:13555"/>
        <dbReference type="Rhea" id="RHEA-COMP:13556"/>
        <dbReference type="ChEBI" id="CHEBI:29950"/>
        <dbReference type="ChEBI" id="CHEBI:82612"/>
        <dbReference type="ChEBI" id="CHEBI:137386"/>
        <dbReference type="ChEBI" id="CHEBI:137387"/>
        <dbReference type="EC" id="2.1.1.63"/>
    </reaction>
</comment>
<dbReference type="InterPro" id="IPR036217">
    <property type="entry name" value="MethylDNA_cys_MeTrfase_DNAb"/>
</dbReference>
<feature type="active site" description="Nucleophile; methyl group acceptor" evidence="9">
    <location>
        <position position="130"/>
    </location>
</feature>
<dbReference type="CDD" id="cd06445">
    <property type="entry name" value="ATase"/>
    <property type="match status" value="1"/>
</dbReference>
<comment type="similarity">
    <text evidence="2 9">Belongs to the MGMT family.</text>
</comment>
<organism evidence="11 12">
    <name type="scientific">Demequina lignilytica</name>
    <dbReference type="NCBI Taxonomy" id="3051663"/>
    <lineage>
        <taxon>Bacteria</taxon>
        <taxon>Bacillati</taxon>
        <taxon>Actinomycetota</taxon>
        <taxon>Actinomycetes</taxon>
        <taxon>Micrococcales</taxon>
        <taxon>Demequinaceae</taxon>
        <taxon>Demequina</taxon>
    </lineage>
</organism>
<evidence type="ECO:0000256" key="8">
    <source>
        <dbReference type="ARBA" id="ARBA00049348"/>
    </source>
</evidence>